<feature type="compositionally biased region" description="Low complexity" evidence="1">
    <location>
        <begin position="69"/>
        <end position="78"/>
    </location>
</feature>
<proteinExistence type="predicted"/>
<feature type="compositionally biased region" description="Basic and acidic residues" evidence="1">
    <location>
        <begin position="84"/>
        <end position="101"/>
    </location>
</feature>
<protein>
    <submittedName>
        <fullName evidence="2">Uncharacterized protein</fullName>
    </submittedName>
</protein>
<dbReference type="AlphaFoldDB" id="A0A6J4QDD0"/>
<evidence type="ECO:0000313" key="2">
    <source>
        <dbReference type="EMBL" id="CAA9437576.1"/>
    </source>
</evidence>
<feature type="compositionally biased region" description="Basic residues" evidence="1">
    <location>
        <begin position="9"/>
        <end position="26"/>
    </location>
</feature>
<accession>A0A6J4QDD0</accession>
<organism evidence="2">
    <name type="scientific">uncultured Rubrobacteraceae bacterium</name>
    <dbReference type="NCBI Taxonomy" id="349277"/>
    <lineage>
        <taxon>Bacteria</taxon>
        <taxon>Bacillati</taxon>
        <taxon>Actinomycetota</taxon>
        <taxon>Rubrobacteria</taxon>
        <taxon>Rubrobacterales</taxon>
        <taxon>Rubrobacteraceae</taxon>
        <taxon>environmental samples</taxon>
    </lineage>
</organism>
<feature type="region of interest" description="Disordered" evidence="1">
    <location>
        <begin position="1"/>
        <end position="47"/>
    </location>
</feature>
<gene>
    <name evidence="2" type="ORF">AVDCRST_MAG03-3724</name>
</gene>
<evidence type="ECO:0000256" key="1">
    <source>
        <dbReference type="SAM" id="MobiDB-lite"/>
    </source>
</evidence>
<reference evidence="2" key="1">
    <citation type="submission" date="2020-02" db="EMBL/GenBank/DDBJ databases">
        <authorList>
            <person name="Meier V. D."/>
        </authorList>
    </citation>
    <scope>NUCLEOTIDE SEQUENCE</scope>
    <source>
        <strain evidence="2">AVDCRST_MAG03</strain>
    </source>
</reference>
<name>A0A6J4QDD0_9ACTN</name>
<feature type="region of interest" description="Disordered" evidence="1">
    <location>
        <begin position="64"/>
        <end position="101"/>
    </location>
</feature>
<feature type="non-terminal residue" evidence="2">
    <location>
        <position position="101"/>
    </location>
</feature>
<feature type="non-terminal residue" evidence="2">
    <location>
        <position position="1"/>
    </location>
</feature>
<dbReference type="EMBL" id="CADCUT010000219">
    <property type="protein sequence ID" value="CAA9437576.1"/>
    <property type="molecule type" value="Genomic_DNA"/>
</dbReference>
<sequence>GQAHGALRAPRRPRGLRGVLRQHPHAHGPQDTKPPQVRGGKGTRDPRRWRAALLPHLRGVLREHGADAGGHVHARGAGAPRGPSELRHGRGDDLYIRDRRV</sequence>